<keyword evidence="4" id="KW-1185">Reference proteome</keyword>
<dbReference type="InterPro" id="IPR019430">
    <property type="entry name" value="7TM_GPCR_serpentine_rcpt_Srx"/>
</dbReference>
<feature type="domain" description="7TM GPCR serpentine receptor class x (Srx)" evidence="2">
    <location>
        <begin position="3"/>
        <end position="74"/>
    </location>
</feature>
<dbReference type="Pfam" id="PF10328">
    <property type="entry name" value="7TM_GPCR_Srx"/>
    <property type="match status" value="1"/>
</dbReference>
<reference evidence="3" key="1">
    <citation type="submission" date="2023-07" db="EMBL/GenBank/DDBJ databases">
        <authorList>
            <consortium name="CYATHOMIX"/>
        </authorList>
    </citation>
    <scope>NUCLEOTIDE SEQUENCE</scope>
    <source>
        <strain evidence="3">N/A</strain>
    </source>
</reference>
<keyword evidence="1" id="KW-0472">Membrane</keyword>
<dbReference type="Proteomes" id="UP001176961">
    <property type="component" value="Unassembled WGS sequence"/>
</dbReference>
<accession>A0AA36HC39</accession>
<dbReference type="AlphaFoldDB" id="A0AA36HC39"/>
<keyword evidence="1" id="KW-0812">Transmembrane</keyword>
<gene>
    <name evidence="3" type="ORF">CYNAS_LOCUS19994</name>
</gene>
<evidence type="ECO:0000313" key="4">
    <source>
        <dbReference type="Proteomes" id="UP001176961"/>
    </source>
</evidence>
<comment type="caution">
    <text evidence="3">The sequence shown here is derived from an EMBL/GenBank/DDBJ whole genome shotgun (WGS) entry which is preliminary data.</text>
</comment>
<feature type="transmembrane region" description="Helical" evidence="1">
    <location>
        <begin position="43"/>
        <end position="74"/>
    </location>
</feature>
<evidence type="ECO:0000259" key="2">
    <source>
        <dbReference type="Pfam" id="PF10328"/>
    </source>
</evidence>
<organism evidence="3 4">
    <name type="scientific">Cylicocyclus nassatus</name>
    <name type="common">Nematode worm</name>
    <dbReference type="NCBI Taxonomy" id="53992"/>
    <lineage>
        <taxon>Eukaryota</taxon>
        <taxon>Metazoa</taxon>
        <taxon>Ecdysozoa</taxon>
        <taxon>Nematoda</taxon>
        <taxon>Chromadorea</taxon>
        <taxon>Rhabditida</taxon>
        <taxon>Rhabditina</taxon>
        <taxon>Rhabditomorpha</taxon>
        <taxon>Strongyloidea</taxon>
        <taxon>Strongylidae</taxon>
        <taxon>Cylicocyclus</taxon>
    </lineage>
</organism>
<evidence type="ECO:0000313" key="3">
    <source>
        <dbReference type="EMBL" id="CAJ0608011.1"/>
    </source>
</evidence>
<keyword evidence="1" id="KW-1133">Transmembrane helix</keyword>
<evidence type="ECO:0000256" key="1">
    <source>
        <dbReference type="SAM" id="Phobius"/>
    </source>
</evidence>
<sequence>MTGLLNFATILAVRRTTKAAKSMSGELHAKRLMELNLLKQAIAQAAAFATQILCVAFLVAVFNSKWTVLIIITFNKGFRKLIRKPAKPPSTAFQSAAFHTRHTTTF</sequence>
<proteinExistence type="predicted"/>
<name>A0AA36HC39_CYLNA</name>
<protein>
    <recommendedName>
        <fullName evidence="2">7TM GPCR serpentine receptor class x (Srx) domain-containing protein</fullName>
    </recommendedName>
</protein>
<dbReference type="EMBL" id="CATQJL010000316">
    <property type="protein sequence ID" value="CAJ0608011.1"/>
    <property type="molecule type" value="Genomic_DNA"/>
</dbReference>